<sequence length="397" mass="45544">MSFSEYDSGKLEGPSIPKRIKKSKYKQKFKLEWEEDENFKGWLAKGNKEGEAFCTVCDKKILIGSSGKAILLKHKECNSHQKFLKGRKGQQSLTNLFKTSSNLDDAVKKADLHMAAFNAKAENIFHKIINLLNQKNISYKTNLIGFASDGANVMCGSKNSVMSRLKEEIPDIFLFKCICHSFNLCASSACKKLPSVLEEFTRNVYNYFSYSPKRVEYLRDFQNFTQIPEHKILHPAQIRWLSIESIVAFSVNESTLLASYKVPYRVAKTTKPHTIAENLILPAELDMVEIMTCTQADNGRRWILNPFLDKSIDLTDVTIKMKECLLDLAADSMLKMEFYSQSVDVFWMIRKHKYPELAKEALKLLVPFATSYLCELKFSSMVDIKLKREIDCNKKII</sequence>
<dbReference type="AlphaFoldDB" id="A0A9P0D766"/>
<dbReference type="OrthoDB" id="10062525at2759"/>
<organism evidence="1 2">
    <name type="scientific">Psylliodes chrysocephalus</name>
    <dbReference type="NCBI Taxonomy" id="3402493"/>
    <lineage>
        <taxon>Eukaryota</taxon>
        <taxon>Metazoa</taxon>
        <taxon>Ecdysozoa</taxon>
        <taxon>Arthropoda</taxon>
        <taxon>Hexapoda</taxon>
        <taxon>Insecta</taxon>
        <taxon>Pterygota</taxon>
        <taxon>Neoptera</taxon>
        <taxon>Endopterygota</taxon>
        <taxon>Coleoptera</taxon>
        <taxon>Polyphaga</taxon>
        <taxon>Cucujiformia</taxon>
        <taxon>Chrysomeloidea</taxon>
        <taxon>Chrysomelidae</taxon>
        <taxon>Galerucinae</taxon>
        <taxon>Alticini</taxon>
        <taxon>Psylliodes</taxon>
    </lineage>
</organism>
<protein>
    <submittedName>
        <fullName evidence="1">Uncharacterized protein</fullName>
    </submittedName>
</protein>
<evidence type="ECO:0000313" key="2">
    <source>
        <dbReference type="Proteomes" id="UP001153636"/>
    </source>
</evidence>
<reference evidence="1" key="1">
    <citation type="submission" date="2022-01" db="EMBL/GenBank/DDBJ databases">
        <authorList>
            <person name="King R."/>
        </authorList>
    </citation>
    <scope>NUCLEOTIDE SEQUENCE</scope>
</reference>
<dbReference type="InterPro" id="IPR012337">
    <property type="entry name" value="RNaseH-like_sf"/>
</dbReference>
<accession>A0A9P0D766</accession>
<evidence type="ECO:0000313" key="1">
    <source>
        <dbReference type="EMBL" id="CAH1111482.1"/>
    </source>
</evidence>
<dbReference type="PANTHER" id="PTHR37162:SF1">
    <property type="entry name" value="BED-TYPE DOMAIN-CONTAINING PROTEIN"/>
    <property type="match status" value="1"/>
</dbReference>
<dbReference type="Proteomes" id="UP001153636">
    <property type="component" value="Chromosome 6"/>
</dbReference>
<keyword evidence="2" id="KW-1185">Reference proteome</keyword>
<name>A0A9P0D766_9CUCU</name>
<dbReference type="PANTHER" id="PTHR37162">
    <property type="entry name" value="HAT FAMILY DIMERISATION DOMAINCONTAINING PROTEIN-RELATED"/>
    <property type="match status" value="1"/>
</dbReference>
<gene>
    <name evidence="1" type="ORF">PSYICH_LOCUS12961</name>
</gene>
<dbReference type="SUPFAM" id="SSF53098">
    <property type="entry name" value="Ribonuclease H-like"/>
    <property type="match status" value="1"/>
</dbReference>
<dbReference type="EMBL" id="OV651818">
    <property type="protein sequence ID" value="CAH1111482.1"/>
    <property type="molecule type" value="Genomic_DNA"/>
</dbReference>
<proteinExistence type="predicted"/>